<evidence type="ECO:0000313" key="4">
    <source>
        <dbReference type="Proteomes" id="UP000651112"/>
    </source>
</evidence>
<dbReference type="InterPro" id="IPR012341">
    <property type="entry name" value="6hp_glycosidase-like_sf"/>
</dbReference>
<dbReference type="EMBL" id="JACNYL010000003">
    <property type="protein sequence ID" value="MBD1422527.1"/>
    <property type="molecule type" value="Genomic_DNA"/>
</dbReference>
<dbReference type="PANTHER" id="PTHR33886">
    <property type="entry name" value="UNSATURATED RHAMNOGALACTURONAN HYDROLASE (EUROFUNG)"/>
    <property type="match status" value="1"/>
</dbReference>
<name>A0ABR7XTZ5_9SPHI</name>
<evidence type="ECO:0000256" key="2">
    <source>
        <dbReference type="SAM" id="SignalP"/>
    </source>
</evidence>
<keyword evidence="2" id="KW-0732">Signal</keyword>
<dbReference type="GO" id="GO:0016787">
    <property type="term" value="F:hydrolase activity"/>
    <property type="evidence" value="ECO:0007669"/>
    <property type="project" value="UniProtKB-KW"/>
</dbReference>
<evidence type="ECO:0000313" key="3">
    <source>
        <dbReference type="EMBL" id="MBD1422527.1"/>
    </source>
</evidence>
<sequence>MRVNLIICFLFLFSSASCSHRLTKDDVLSKLNLANNYWQEHHKPTAWAFWDVAAYHTGNMELYKLTQNESYRAYSEAWAEHNEWTGAKSEDKANWKYSYGEKDDYVLFGDWQICFQTYIDLYNLDPKPYKIARAKEVMEYQMSTANNDYWWWADGLYMVMPVMTKMYKLTDNDQYLEKMYAYLSYADSIMFDEEEALYYRDAKYVYPKHKSANGKKDFWARGDGWVFAGLAKVLQDLPKDNPHYDYYVRRYKDMAEAIARSQQKEGYWTRSMLDPQHAPGPEASGTAFFTYGFLWGINNGFLPGEKYGKTAELGWKFLSETALQDDGRIGYVQPIGEKAIPGQIVDANSTAGFGVGAFLLAGVEMYRYLDR</sequence>
<evidence type="ECO:0000256" key="1">
    <source>
        <dbReference type="ARBA" id="ARBA00022801"/>
    </source>
</evidence>
<dbReference type="InterPro" id="IPR008928">
    <property type="entry name" value="6-hairpin_glycosidase_sf"/>
</dbReference>
<reference evidence="3 4" key="1">
    <citation type="submission" date="2020-08" db="EMBL/GenBank/DDBJ databases">
        <title>Sphingobacterium sp. DN00404 isolated from aquaculture water.</title>
        <authorList>
            <person name="Zhang M."/>
        </authorList>
    </citation>
    <scope>NUCLEOTIDE SEQUENCE [LARGE SCALE GENOMIC DNA]</scope>
    <source>
        <strain evidence="3 4">KCTC 42746</strain>
    </source>
</reference>
<dbReference type="SUPFAM" id="SSF48208">
    <property type="entry name" value="Six-hairpin glycosidases"/>
    <property type="match status" value="1"/>
</dbReference>
<dbReference type="PANTHER" id="PTHR33886:SF8">
    <property type="entry name" value="UNSATURATED RHAMNOGALACTURONAN HYDROLASE (EUROFUNG)"/>
    <property type="match status" value="1"/>
</dbReference>
<dbReference type="InterPro" id="IPR052043">
    <property type="entry name" value="PolySaccharide_Degr_Enz"/>
</dbReference>
<comment type="caution">
    <text evidence="3">The sequence shown here is derived from an EMBL/GenBank/DDBJ whole genome shotgun (WGS) entry which is preliminary data.</text>
</comment>
<dbReference type="Pfam" id="PF07470">
    <property type="entry name" value="Glyco_hydro_88"/>
    <property type="match status" value="1"/>
</dbReference>
<dbReference type="RefSeq" id="WP_190314244.1">
    <property type="nucleotide sequence ID" value="NZ_JACNYL010000003.1"/>
</dbReference>
<dbReference type="InterPro" id="IPR010905">
    <property type="entry name" value="Glyco_hydro_88"/>
</dbReference>
<dbReference type="Proteomes" id="UP000651112">
    <property type="component" value="Unassembled WGS sequence"/>
</dbReference>
<dbReference type="PROSITE" id="PS51257">
    <property type="entry name" value="PROKAR_LIPOPROTEIN"/>
    <property type="match status" value="1"/>
</dbReference>
<dbReference type="Gene3D" id="1.50.10.10">
    <property type="match status" value="1"/>
</dbReference>
<keyword evidence="1 3" id="KW-0378">Hydrolase</keyword>
<protein>
    <submittedName>
        <fullName evidence="3">Glycoside hydrolase family 88 protein</fullName>
    </submittedName>
</protein>
<feature type="signal peptide" evidence="2">
    <location>
        <begin position="1"/>
        <end position="19"/>
    </location>
</feature>
<organism evidence="3 4">
    <name type="scientific">Sphingobacterium chuzhouense</name>
    <dbReference type="NCBI Taxonomy" id="1742264"/>
    <lineage>
        <taxon>Bacteria</taxon>
        <taxon>Pseudomonadati</taxon>
        <taxon>Bacteroidota</taxon>
        <taxon>Sphingobacteriia</taxon>
        <taxon>Sphingobacteriales</taxon>
        <taxon>Sphingobacteriaceae</taxon>
        <taxon>Sphingobacterium</taxon>
    </lineage>
</organism>
<proteinExistence type="predicted"/>
<accession>A0ABR7XTZ5</accession>
<gene>
    <name evidence="3" type="ORF">H8B21_13200</name>
</gene>
<keyword evidence="4" id="KW-1185">Reference proteome</keyword>
<feature type="chain" id="PRO_5046503900" evidence="2">
    <location>
        <begin position="20"/>
        <end position="371"/>
    </location>
</feature>